<keyword evidence="2" id="KW-1185">Reference proteome</keyword>
<dbReference type="Pfam" id="PF10604">
    <property type="entry name" value="Polyketide_cyc2"/>
    <property type="match status" value="1"/>
</dbReference>
<reference evidence="1 2" key="1">
    <citation type="submission" date="2019-02" db="EMBL/GenBank/DDBJ databases">
        <title>Genomic Encyclopedia of Type Strains, Phase IV (KMG-IV): sequencing the most valuable type-strain genomes for metagenomic binning, comparative biology and taxonomic classification.</title>
        <authorList>
            <person name="Goeker M."/>
        </authorList>
    </citation>
    <scope>NUCLEOTIDE SEQUENCE [LARGE SCALE GENOMIC DNA]</scope>
    <source>
        <strain evidence="1 2">DSM 45622</strain>
    </source>
</reference>
<dbReference type="SUPFAM" id="SSF55961">
    <property type="entry name" value="Bet v1-like"/>
    <property type="match status" value="1"/>
</dbReference>
<organism evidence="1 2">
    <name type="scientific">Motilibacter rhizosphaerae</name>
    <dbReference type="NCBI Taxonomy" id="598652"/>
    <lineage>
        <taxon>Bacteria</taxon>
        <taxon>Bacillati</taxon>
        <taxon>Actinomycetota</taxon>
        <taxon>Actinomycetes</taxon>
        <taxon>Motilibacterales</taxon>
        <taxon>Motilibacteraceae</taxon>
        <taxon>Motilibacter</taxon>
    </lineage>
</organism>
<dbReference type="Proteomes" id="UP000293638">
    <property type="component" value="Unassembled WGS sequence"/>
</dbReference>
<dbReference type="Gene3D" id="3.30.530.20">
    <property type="match status" value="1"/>
</dbReference>
<dbReference type="InterPro" id="IPR019587">
    <property type="entry name" value="Polyketide_cyclase/dehydratase"/>
</dbReference>
<gene>
    <name evidence="1" type="ORF">EV189_2676</name>
</gene>
<evidence type="ECO:0000313" key="2">
    <source>
        <dbReference type="Proteomes" id="UP000293638"/>
    </source>
</evidence>
<name>A0A4Q7NPP0_9ACTN</name>
<comment type="caution">
    <text evidence="1">The sequence shown here is derived from an EMBL/GenBank/DDBJ whole genome shotgun (WGS) entry which is preliminary data.</text>
</comment>
<proteinExistence type="predicted"/>
<dbReference type="InterPro" id="IPR023393">
    <property type="entry name" value="START-like_dom_sf"/>
</dbReference>
<dbReference type="EMBL" id="SGXD01000003">
    <property type="protein sequence ID" value="RZS87251.1"/>
    <property type="molecule type" value="Genomic_DNA"/>
</dbReference>
<accession>A0A4Q7NPP0</accession>
<dbReference type="RefSeq" id="WP_130493393.1">
    <property type="nucleotide sequence ID" value="NZ_SGXD01000003.1"/>
</dbReference>
<dbReference type="OrthoDB" id="4823586at2"/>
<protein>
    <submittedName>
        <fullName evidence="1">Polyketide cyclase/dehydrase/lipid transport protein</fullName>
    </submittedName>
</protein>
<sequence length="145" mass="15949">MATVRDSVEVPASADRVWAVLTDWERQGDWMLLTRVRATAQDGQGVGGGIEGWTGVGPVGVLDTMVIRTWEPPRRCVVAHTGKVVRGSGIFEVEPLGPARSRFTWVEELDLPLGAFGRAGWVLARPVFLLGVRWSLRRFVARVQG</sequence>
<dbReference type="AlphaFoldDB" id="A0A4Q7NPP0"/>
<dbReference type="CDD" id="cd07812">
    <property type="entry name" value="SRPBCC"/>
    <property type="match status" value="1"/>
</dbReference>
<evidence type="ECO:0000313" key="1">
    <source>
        <dbReference type="EMBL" id="RZS87251.1"/>
    </source>
</evidence>